<protein>
    <recommendedName>
        <fullName evidence="1">Putative exodeoxyribonuclease 8 PDDEXK-like domain-containing protein</fullName>
    </recommendedName>
</protein>
<keyword evidence="3" id="KW-1185">Reference proteome</keyword>
<evidence type="ECO:0000259" key="1">
    <source>
        <dbReference type="Pfam" id="PF12684"/>
    </source>
</evidence>
<name>A0A3M7LAC2_9FLAO</name>
<gene>
    <name evidence="2" type="ORF">D1632_15575</name>
</gene>
<dbReference type="Proteomes" id="UP000267524">
    <property type="component" value="Unassembled WGS sequence"/>
</dbReference>
<comment type="caution">
    <text evidence="2">The sequence shown here is derived from an EMBL/GenBank/DDBJ whole genome shotgun (WGS) entry which is preliminary data.</text>
</comment>
<evidence type="ECO:0000313" key="2">
    <source>
        <dbReference type="EMBL" id="RMZ58984.1"/>
    </source>
</evidence>
<feature type="domain" description="Putative exodeoxyribonuclease 8 PDDEXK-like" evidence="1">
    <location>
        <begin position="247"/>
        <end position="370"/>
    </location>
</feature>
<dbReference type="AlphaFoldDB" id="A0A3M7LAC2"/>
<dbReference type="RefSeq" id="WP_122548131.1">
    <property type="nucleotide sequence ID" value="NZ_QWIV01000014.1"/>
</dbReference>
<organism evidence="2 3">
    <name type="scientific">Chryseobacterium nematophagum</name>
    <dbReference type="NCBI Taxonomy" id="2305228"/>
    <lineage>
        <taxon>Bacteria</taxon>
        <taxon>Pseudomonadati</taxon>
        <taxon>Bacteroidota</taxon>
        <taxon>Flavobacteriia</taxon>
        <taxon>Flavobacteriales</taxon>
        <taxon>Weeksellaceae</taxon>
        <taxon>Chryseobacterium group</taxon>
        <taxon>Chryseobacterium</taxon>
    </lineage>
</organism>
<reference evidence="2 3" key="1">
    <citation type="submission" date="2018-08" db="EMBL/GenBank/DDBJ databases">
        <title>Chryseobacterium nematophagum: a novel matrix digesting pathogen of nematodes.</title>
        <authorList>
            <person name="Page A."/>
            <person name="Roberts M."/>
            <person name="Felix M.-A."/>
            <person name="Weir W."/>
        </authorList>
    </citation>
    <scope>NUCLEOTIDE SEQUENCE [LARGE SCALE GENOMIC DNA]</scope>
    <source>
        <strain evidence="2 3">JUb275</strain>
    </source>
</reference>
<dbReference type="Gene3D" id="3.90.320.10">
    <property type="match status" value="1"/>
</dbReference>
<evidence type="ECO:0000313" key="3">
    <source>
        <dbReference type="Proteomes" id="UP000267524"/>
    </source>
</evidence>
<proteinExistence type="predicted"/>
<dbReference type="InterPro" id="IPR024432">
    <property type="entry name" value="Put_RecE_PDDEXK-like_dom"/>
</dbReference>
<sequence>MNIENLKNSLPDLHQAEVSEKDFGTIDYTRPLNEYPTAEKISDFLLSKNTKNIHIYTEDLNVNGIAVQDSMEKYLAKDALQSSHFKKALISPLHLGFSLDDDKAELEKLQEKKDNLELGTFLHECILEPTKFSRVIVEPKSSLASREGVETLIKFWKATIEEQGFGINSQGEQIPVFQTFEEAKNHVNCLGLNLEKQDGLKAYYRSLVSLSGKTPVSEEHFLKIQILKKQYDRYGGGILKEILKHSKREISFYTEQDGVELKVRPDAIQFEENIGVNAIISIKSTACEDLRAFYYNAAKLDYDLSEGMYQEIVSKVTDRDFNTTIMIMLQTVEPYGIAVFVWSGEDIEMGKYKFRTGFQIAKECQKKKHYAGYESFAEEGNFGLIQMQLPLWNNKVLLPTHI</sequence>
<dbReference type="InterPro" id="IPR011604">
    <property type="entry name" value="PDDEXK-like_dom_sf"/>
</dbReference>
<dbReference type="Pfam" id="PF12684">
    <property type="entry name" value="DUF3799"/>
    <property type="match status" value="1"/>
</dbReference>
<accession>A0A3M7LAC2</accession>
<dbReference type="EMBL" id="QWIV01000014">
    <property type="protein sequence ID" value="RMZ58984.1"/>
    <property type="molecule type" value="Genomic_DNA"/>
</dbReference>